<evidence type="ECO:0008006" key="3">
    <source>
        <dbReference type="Google" id="ProtNLM"/>
    </source>
</evidence>
<dbReference type="EMBL" id="JARJCM010000020">
    <property type="protein sequence ID" value="KAJ7040774.1"/>
    <property type="molecule type" value="Genomic_DNA"/>
</dbReference>
<gene>
    <name evidence="1" type="ORF">C8F04DRAFT_227310</name>
</gene>
<keyword evidence="2" id="KW-1185">Reference proteome</keyword>
<accession>A0AAD6T6K4</accession>
<name>A0AAD6T6K4_9AGAR</name>
<dbReference type="InterPro" id="IPR032675">
    <property type="entry name" value="LRR_dom_sf"/>
</dbReference>
<comment type="caution">
    <text evidence="1">The sequence shown here is derived from an EMBL/GenBank/DDBJ whole genome shotgun (WGS) entry which is preliminary data.</text>
</comment>
<dbReference type="AlphaFoldDB" id="A0AAD6T6K4"/>
<reference evidence="1" key="1">
    <citation type="submission" date="2023-03" db="EMBL/GenBank/DDBJ databases">
        <title>Massive genome expansion in bonnet fungi (Mycena s.s.) driven by repeated elements and novel gene families across ecological guilds.</title>
        <authorList>
            <consortium name="Lawrence Berkeley National Laboratory"/>
            <person name="Harder C.B."/>
            <person name="Miyauchi S."/>
            <person name="Viragh M."/>
            <person name="Kuo A."/>
            <person name="Thoen E."/>
            <person name="Andreopoulos B."/>
            <person name="Lu D."/>
            <person name="Skrede I."/>
            <person name="Drula E."/>
            <person name="Henrissat B."/>
            <person name="Morin E."/>
            <person name="Kohler A."/>
            <person name="Barry K."/>
            <person name="LaButti K."/>
            <person name="Morin E."/>
            <person name="Salamov A."/>
            <person name="Lipzen A."/>
            <person name="Mereny Z."/>
            <person name="Hegedus B."/>
            <person name="Baldrian P."/>
            <person name="Stursova M."/>
            <person name="Weitz H."/>
            <person name="Taylor A."/>
            <person name="Grigoriev I.V."/>
            <person name="Nagy L.G."/>
            <person name="Martin F."/>
            <person name="Kauserud H."/>
        </authorList>
    </citation>
    <scope>NUCLEOTIDE SEQUENCE</scope>
    <source>
        <strain evidence="1">CBHHK200</strain>
    </source>
</reference>
<sequence length="450" mass="50687">MTGNRTSVDPVLTLPVEITSEFFYQCLPTSCSDREWNTPDPREAPMLLLHVCKAWREIAISTSVLWSKMEFSMHNNHGADLWRTWLTRAEGRVLFIKLHRWIPEEDEDEDSESEQEMTGTPLSTFLMLVHCAERIQSLELSTITINTLEKLAQASRGTCNFLSLEKLTVGLSPEDPSYDQWPMPGESTTDPVIALTNSPLLHEVSLVKTPPSVLSLPWHQITTFTGTRLLCGDCLEVLQLSSNLTECAVATGRIRADDVVKLTHSHLTSLTLFTEDGYGSADLLESLTLPALQTLHILDADDFDENELNIFLSRSSPPLRKFVLRENTLTSLASETFQLMPSLTELEVWNPQYSVIPEFFRNLGGDPKFLPRLQHLAFVNSVYFSGILGDTQRGLKSRWDMRHDPMPVAQLQSFRLTWKKVVVLEADALLPFRALIAEGLDISIESTNGD</sequence>
<organism evidence="1 2">
    <name type="scientific">Mycena alexandri</name>
    <dbReference type="NCBI Taxonomy" id="1745969"/>
    <lineage>
        <taxon>Eukaryota</taxon>
        <taxon>Fungi</taxon>
        <taxon>Dikarya</taxon>
        <taxon>Basidiomycota</taxon>
        <taxon>Agaricomycotina</taxon>
        <taxon>Agaricomycetes</taxon>
        <taxon>Agaricomycetidae</taxon>
        <taxon>Agaricales</taxon>
        <taxon>Marasmiineae</taxon>
        <taxon>Mycenaceae</taxon>
        <taxon>Mycena</taxon>
    </lineage>
</organism>
<dbReference type="Gene3D" id="3.80.10.10">
    <property type="entry name" value="Ribonuclease Inhibitor"/>
    <property type="match status" value="1"/>
</dbReference>
<dbReference type="SUPFAM" id="SSF52058">
    <property type="entry name" value="L domain-like"/>
    <property type="match status" value="1"/>
</dbReference>
<protein>
    <recommendedName>
        <fullName evidence="3">F-box domain-containing protein</fullName>
    </recommendedName>
</protein>
<evidence type="ECO:0000313" key="2">
    <source>
        <dbReference type="Proteomes" id="UP001218188"/>
    </source>
</evidence>
<dbReference type="Proteomes" id="UP001218188">
    <property type="component" value="Unassembled WGS sequence"/>
</dbReference>
<evidence type="ECO:0000313" key="1">
    <source>
        <dbReference type="EMBL" id="KAJ7040774.1"/>
    </source>
</evidence>
<proteinExistence type="predicted"/>